<feature type="compositionally biased region" description="Low complexity" evidence="6">
    <location>
        <begin position="20"/>
        <end position="29"/>
    </location>
</feature>
<dbReference type="PANTHER" id="PTHR13989">
    <property type="entry name" value="REPLICATION PROTEIN A-RELATED"/>
    <property type="match status" value="1"/>
</dbReference>
<evidence type="ECO:0000256" key="5">
    <source>
        <dbReference type="ARBA" id="ARBA00023242"/>
    </source>
</evidence>
<dbReference type="InterPro" id="IPR036390">
    <property type="entry name" value="WH_DNA-bd_sf"/>
</dbReference>
<feature type="domain" description="OB" evidence="7">
    <location>
        <begin position="70"/>
        <end position="152"/>
    </location>
</feature>
<dbReference type="FunCoup" id="C5DJU1">
    <property type="interactions" value="961"/>
</dbReference>
<dbReference type="Proteomes" id="UP000002036">
    <property type="component" value="Chromosome F"/>
</dbReference>
<comment type="similarity">
    <text evidence="2">Belongs to the replication factor A protein 2 family.</text>
</comment>
<dbReference type="HOGENOM" id="CLU_051033_0_0_1"/>
<dbReference type="eggNOG" id="KOG3108">
    <property type="taxonomic scope" value="Eukaryota"/>
</dbReference>
<accession>C5DJU1</accession>
<organism evidence="9 10">
    <name type="scientific">Lachancea thermotolerans (strain ATCC 56472 / CBS 6340 / NRRL Y-8284)</name>
    <name type="common">Yeast</name>
    <name type="synonym">Kluyveromyces thermotolerans</name>
    <dbReference type="NCBI Taxonomy" id="559295"/>
    <lineage>
        <taxon>Eukaryota</taxon>
        <taxon>Fungi</taxon>
        <taxon>Dikarya</taxon>
        <taxon>Ascomycota</taxon>
        <taxon>Saccharomycotina</taxon>
        <taxon>Saccharomycetes</taxon>
        <taxon>Saccharomycetales</taxon>
        <taxon>Saccharomycetaceae</taxon>
        <taxon>Lachancea</taxon>
    </lineage>
</organism>
<dbReference type="InParanoid" id="C5DJU1"/>
<feature type="domain" description="Replication protein A C-terminal" evidence="8">
    <location>
        <begin position="191"/>
        <end position="272"/>
    </location>
</feature>
<dbReference type="Gene3D" id="2.40.50.140">
    <property type="entry name" value="Nucleic acid-binding proteins"/>
    <property type="match status" value="1"/>
</dbReference>
<dbReference type="OMA" id="GRIECNK"/>
<evidence type="ECO:0000313" key="9">
    <source>
        <dbReference type="EMBL" id="CAR24580.1"/>
    </source>
</evidence>
<dbReference type="InterPro" id="IPR040260">
    <property type="entry name" value="RFA2-like"/>
</dbReference>
<dbReference type="InterPro" id="IPR014646">
    <property type="entry name" value="Rfa2/RPA32"/>
</dbReference>
<dbReference type="SUPFAM" id="SSF50249">
    <property type="entry name" value="Nucleic acid-binding proteins"/>
    <property type="match status" value="1"/>
</dbReference>
<gene>
    <name evidence="9" type="ordered locus">KLTH0F19118g</name>
</gene>
<dbReference type="PANTHER" id="PTHR13989:SF16">
    <property type="entry name" value="REPLICATION PROTEIN A2"/>
    <property type="match status" value="1"/>
</dbReference>
<dbReference type="InterPro" id="IPR004365">
    <property type="entry name" value="NA-bd_OB_tRNA"/>
</dbReference>
<feature type="region of interest" description="Disordered" evidence="6">
    <location>
        <begin position="11"/>
        <end position="40"/>
    </location>
</feature>
<evidence type="ECO:0000256" key="4">
    <source>
        <dbReference type="ARBA" id="ARBA00023125"/>
    </source>
</evidence>
<evidence type="ECO:0000256" key="2">
    <source>
        <dbReference type="ARBA" id="ARBA00007815"/>
    </source>
</evidence>
<dbReference type="InterPro" id="IPR012340">
    <property type="entry name" value="NA-bd_OB-fold"/>
</dbReference>
<dbReference type="Pfam" id="PF08784">
    <property type="entry name" value="RPA_C"/>
    <property type="match status" value="1"/>
</dbReference>
<dbReference type="RefSeq" id="XP_002555017.1">
    <property type="nucleotide sequence ID" value="XM_002554971.1"/>
</dbReference>
<dbReference type="InterPro" id="IPR036388">
    <property type="entry name" value="WH-like_DNA-bd_sf"/>
</dbReference>
<comment type="subcellular location">
    <subcellularLocation>
        <location evidence="1">Nucleus</location>
    </subcellularLocation>
</comment>
<dbReference type="STRING" id="559295.C5DJU1"/>
<evidence type="ECO:0000313" key="10">
    <source>
        <dbReference type="Proteomes" id="UP000002036"/>
    </source>
</evidence>
<dbReference type="GO" id="GO:0005662">
    <property type="term" value="C:DNA replication factor A complex"/>
    <property type="evidence" value="ECO:0007669"/>
    <property type="project" value="TreeGrafter"/>
</dbReference>
<dbReference type="GO" id="GO:0006289">
    <property type="term" value="P:nucleotide-excision repair"/>
    <property type="evidence" value="ECO:0007669"/>
    <property type="project" value="TreeGrafter"/>
</dbReference>
<keyword evidence="4" id="KW-0238">DNA-binding</keyword>
<keyword evidence="5" id="KW-0539">Nucleus</keyword>
<sequence length="278" mass="30420">MATYQPYNEFSTVSGGGFDNSQSSGRPNSGNGGSGSSSTLTPVTIKQVQESKQIVQDGPFVVNNLELHHVSFVGVVRNVVDNTSNINLTIEDGTGQIEVRKWSDDSNDMANAAQDEQPDAAESSQVAQMYEVGTYVRVFGALREFSGKKNVQFAVIKPIDNFNEVITHYLEAMKWHAIANGKLESPVNLQPNSEQTGEEQNLFVQDNSASEPKTALHKILEFCTAQCEGKDASSFAVHTKLIAQSLALSEPDVKMYCQTLVDQGFIYPTFDDSSFFVL</sequence>
<dbReference type="Pfam" id="PF01336">
    <property type="entry name" value="tRNA_anti-codon"/>
    <property type="match status" value="1"/>
</dbReference>
<dbReference type="GeneID" id="8293253"/>
<dbReference type="SUPFAM" id="SSF46785">
    <property type="entry name" value="Winged helix' DNA-binding domain"/>
    <property type="match status" value="1"/>
</dbReference>
<dbReference type="GO" id="GO:0000724">
    <property type="term" value="P:double-strand break repair via homologous recombination"/>
    <property type="evidence" value="ECO:0007669"/>
    <property type="project" value="TreeGrafter"/>
</dbReference>
<dbReference type="AlphaFoldDB" id="C5DJU1"/>
<evidence type="ECO:0000259" key="7">
    <source>
        <dbReference type="Pfam" id="PF01336"/>
    </source>
</evidence>
<keyword evidence="10" id="KW-1185">Reference proteome</keyword>
<dbReference type="PIRSF" id="PIRSF036949">
    <property type="entry name" value="RPA32"/>
    <property type="match status" value="1"/>
</dbReference>
<evidence type="ECO:0000256" key="3">
    <source>
        <dbReference type="ARBA" id="ARBA00022705"/>
    </source>
</evidence>
<reference evidence="9 10" key="1">
    <citation type="journal article" date="2009" name="Genome Res.">
        <title>Comparative genomics of protoploid Saccharomycetaceae.</title>
        <authorList>
            <consortium name="The Genolevures Consortium"/>
            <person name="Souciet J.-L."/>
            <person name="Dujon B."/>
            <person name="Gaillardin C."/>
            <person name="Johnston M."/>
            <person name="Baret P.V."/>
            <person name="Cliften P."/>
            <person name="Sherman D.J."/>
            <person name="Weissenbach J."/>
            <person name="Westhof E."/>
            <person name="Wincker P."/>
            <person name="Jubin C."/>
            <person name="Poulain J."/>
            <person name="Barbe V."/>
            <person name="Segurens B."/>
            <person name="Artiguenave F."/>
            <person name="Anthouard V."/>
            <person name="Vacherie B."/>
            <person name="Val M.-E."/>
            <person name="Fulton R.S."/>
            <person name="Minx P."/>
            <person name="Wilson R."/>
            <person name="Durrens P."/>
            <person name="Jean G."/>
            <person name="Marck C."/>
            <person name="Martin T."/>
            <person name="Nikolski M."/>
            <person name="Rolland T."/>
            <person name="Seret M.-L."/>
            <person name="Casaregola S."/>
            <person name="Despons L."/>
            <person name="Fairhead C."/>
            <person name="Fischer G."/>
            <person name="Lafontaine I."/>
            <person name="Leh V."/>
            <person name="Lemaire M."/>
            <person name="de Montigny J."/>
            <person name="Neuveglise C."/>
            <person name="Thierry A."/>
            <person name="Blanc-Lenfle I."/>
            <person name="Bleykasten C."/>
            <person name="Diffels J."/>
            <person name="Fritsch E."/>
            <person name="Frangeul L."/>
            <person name="Goeffon A."/>
            <person name="Jauniaux N."/>
            <person name="Kachouri-Lafond R."/>
            <person name="Payen C."/>
            <person name="Potier S."/>
            <person name="Pribylova L."/>
            <person name="Ozanne C."/>
            <person name="Richard G.-F."/>
            <person name="Sacerdot C."/>
            <person name="Straub M.-L."/>
            <person name="Talla E."/>
        </authorList>
    </citation>
    <scope>NUCLEOTIDE SEQUENCE [LARGE SCALE GENOMIC DNA]</scope>
    <source>
        <strain evidence="10">ATCC 56472 / CBS 6340 / NRRL Y-8284</strain>
    </source>
</reference>
<dbReference type="EMBL" id="CU928170">
    <property type="protein sequence ID" value="CAR24580.1"/>
    <property type="molecule type" value="Genomic_DNA"/>
</dbReference>
<dbReference type="GO" id="GO:0000781">
    <property type="term" value="C:chromosome, telomeric region"/>
    <property type="evidence" value="ECO:0007669"/>
    <property type="project" value="TreeGrafter"/>
</dbReference>
<dbReference type="GO" id="GO:0035861">
    <property type="term" value="C:site of double-strand break"/>
    <property type="evidence" value="ECO:0007669"/>
    <property type="project" value="TreeGrafter"/>
</dbReference>
<dbReference type="OrthoDB" id="25571at2759"/>
<evidence type="ECO:0000256" key="6">
    <source>
        <dbReference type="SAM" id="MobiDB-lite"/>
    </source>
</evidence>
<proteinExistence type="inferred from homology"/>
<dbReference type="InterPro" id="IPR014892">
    <property type="entry name" value="RPA_C"/>
</dbReference>
<dbReference type="GO" id="GO:0003697">
    <property type="term" value="F:single-stranded DNA binding"/>
    <property type="evidence" value="ECO:0007669"/>
    <property type="project" value="TreeGrafter"/>
</dbReference>
<evidence type="ECO:0000259" key="8">
    <source>
        <dbReference type="Pfam" id="PF08784"/>
    </source>
</evidence>
<evidence type="ECO:0000256" key="1">
    <source>
        <dbReference type="ARBA" id="ARBA00004123"/>
    </source>
</evidence>
<dbReference type="GO" id="GO:0006260">
    <property type="term" value="P:DNA replication"/>
    <property type="evidence" value="ECO:0007669"/>
    <property type="project" value="UniProtKB-KW"/>
</dbReference>
<dbReference type="Gene3D" id="1.10.10.10">
    <property type="entry name" value="Winged helix-like DNA-binding domain superfamily/Winged helix DNA-binding domain"/>
    <property type="match status" value="1"/>
</dbReference>
<dbReference type="CDD" id="cd04478">
    <property type="entry name" value="RPA2_DBD_D"/>
    <property type="match status" value="1"/>
</dbReference>
<keyword evidence="3" id="KW-0235">DNA replication</keyword>
<dbReference type="KEGG" id="lth:KLTH0F19118g"/>
<name>C5DJU1_LACTC</name>
<protein>
    <submittedName>
        <fullName evidence="9">KLTH0F19118p</fullName>
    </submittedName>
</protein>